<evidence type="ECO:0000313" key="3">
    <source>
        <dbReference type="Proteomes" id="UP001219518"/>
    </source>
</evidence>
<keyword evidence="3" id="KW-1185">Reference proteome</keyword>
<feature type="compositionally biased region" description="Polar residues" evidence="1">
    <location>
        <begin position="1"/>
        <end position="10"/>
    </location>
</feature>
<sequence>SGAVSQQASVEQGRGQLDSPPKRDRWQRRARGFFVRALAILCFRPRRATGNLVLAASPRPQTA</sequence>
<dbReference type="AlphaFoldDB" id="A0AAE1LAL2"/>
<feature type="non-terminal residue" evidence="2">
    <location>
        <position position="1"/>
    </location>
</feature>
<feature type="region of interest" description="Disordered" evidence="1">
    <location>
        <begin position="1"/>
        <end position="26"/>
    </location>
</feature>
<dbReference type="EMBL" id="JAHWGI010000284">
    <property type="protein sequence ID" value="KAK3911719.1"/>
    <property type="molecule type" value="Genomic_DNA"/>
</dbReference>
<comment type="caution">
    <text evidence="2">The sequence shown here is derived from an EMBL/GenBank/DDBJ whole genome shotgun (WGS) entry which is preliminary data.</text>
</comment>
<reference evidence="2" key="1">
    <citation type="submission" date="2021-07" db="EMBL/GenBank/DDBJ databases">
        <authorList>
            <person name="Catto M.A."/>
            <person name="Jacobson A."/>
            <person name="Kennedy G."/>
            <person name="Labadie P."/>
            <person name="Hunt B.G."/>
            <person name="Srinivasan R."/>
        </authorList>
    </citation>
    <scope>NUCLEOTIDE SEQUENCE</scope>
    <source>
        <strain evidence="2">PL_HMW_Pooled</strain>
        <tissue evidence="2">Head</tissue>
    </source>
</reference>
<accession>A0AAE1LAL2</accession>
<name>A0AAE1LAL2_9NEOP</name>
<reference evidence="2" key="2">
    <citation type="journal article" date="2023" name="BMC Genomics">
        <title>Pest status, molecular evolution, and epigenetic factors derived from the genome assembly of Frankliniella fusca, a thysanopteran phytovirus vector.</title>
        <authorList>
            <person name="Catto M.A."/>
            <person name="Labadie P.E."/>
            <person name="Jacobson A.L."/>
            <person name="Kennedy G.G."/>
            <person name="Srinivasan R."/>
            <person name="Hunt B.G."/>
        </authorList>
    </citation>
    <scope>NUCLEOTIDE SEQUENCE</scope>
    <source>
        <strain evidence="2">PL_HMW_Pooled</strain>
    </source>
</reference>
<gene>
    <name evidence="2" type="ORF">KUF71_021380</name>
</gene>
<evidence type="ECO:0000313" key="2">
    <source>
        <dbReference type="EMBL" id="KAK3911719.1"/>
    </source>
</evidence>
<dbReference type="Proteomes" id="UP001219518">
    <property type="component" value="Unassembled WGS sequence"/>
</dbReference>
<protein>
    <submittedName>
        <fullName evidence="2">E3 ubiquitin-protein ligase RNF31</fullName>
    </submittedName>
</protein>
<organism evidence="2 3">
    <name type="scientific">Frankliniella fusca</name>
    <dbReference type="NCBI Taxonomy" id="407009"/>
    <lineage>
        <taxon>Eukaryota</taxon>
        <taxon>Metazoa</taxon>
        <taxon>Ecdysozoa</taxon>
        <taxon>Arthropoda</taxon>
        <taxon>Hexapoda</taxon>
        <taxon>Insecta</taxon>
        <taxon>Pterygota</taxon>
        <taxon>Neoptera</taxon>
        <taxon>Paraneoptera</taxon>
        <taxon>Thysanoptera</taxon>
        <taxon>Terebrantia</taxon>
        <taxon>Thripoidea</taxon>
        <taxon>Thripidae</taxon>
        <taxon>Frankliniella</taxon>
    </lineage>
</organism>
<proteinExistence type="predicted"/>
<evidence type="ECO:0000256" key="1">
    <source>
        <dbReference type="SAM" id="MobiDB-lite"/>
    </source>
</evidence>